<evidence type="ECO:0000256" key="15">
    <source>
        <dbReference type="ARBA" id="ARBA00038895"/>
    </source>
</evidence>
<comment type="similarity">
    <text evidence="3">Belongs to the peptidase S10 family.</text>
</comment>
<dbReference type="Pfam" id="PF00450">
    <property type="entry name" value="Peptidase_S10"/>
    <property type="match status" value="1"/>
</dbReference>
<keyword evidence="11" id="KW-0333">Golgi apparatus</keyword>
<evidence type="ECO:0000313" key="20">
    <source>
        <dbReference type="EMBL" id="OQD73813.1"/>
    </source>
</evidence>
<dbReference type="AlphaFoldDB" id="A0A1V6PAG7"/>
<keyword evidence="4" id="KW-0121">Carboxypeptidase</keyword>
<comment type="function">
    <text evidence="14">Protease with a carboxypeptidase B-like function involved in the C-terminal processing of the lysine and arginine residues from protein precursors. Promotes cell fusion and is involved in the programmed cell death.</text>
</comment>
<dbReference type="GO" id="GO:0004185">
    <property type="term" value="F:serine-type carboxypeptidase activity"/>
    <property type="evidence" value="ECO:0007669"/>
    <property type="project" value="UniProtKB-EC"/>
</dbReference>
<evidence type="ECO:0000256" key="18">
    <source>
        <dbReference type="ARBA" id="ARBA00042717"/>
    </source>
</evidence>
<dbReference type="SUPFAM" id="SSF53474">
    <property type="entry name" value="alpha/beta-Hydrolases"/>
    <property type="match status" value="1"/>
</dbReference>
<dbReference type="EC" id="3.4.16.6" evidence="15"/>
<evidence type="ECO:0000256" key="4">
    <source>
        <dbReference type="ARBA" id="ARBA00022645"/>
    </source>
</evidence>
<dbReference type="PANTHER" id="PTHR11802:SF190">
    <property type="entry name" value="PHEROMONE-PROCESSING CARBOXYPEPTIDASE KEX1"/>
    <property type="match status" value="1"/>
</dbReference>
<evidence type="ECO:0000256" key="14">
    <source>
        <dbReference type="ARBA" id="ARBA00037042"/>
    </source>
</evidence>
<evidence type="ECO:0000256" key="12">
    <source>
        <dbReference type="ARBA" id="ARBA00023136"/>
    </source>
</evidence>
<dbReference type="PANTHER" id="PTHR11802">
    <property type="entry name" value="SERINE PROTEASE FAMILY S10 SERINE CARBOXYPEPTIDASE"/>
    <property type="match status" value="1"/>
</dbReference>
<evidence type="ECO:0000256" key="9">
    <source>
        <dbReference type="ARBA" id="ARBA00022801"/>
    </source>
</evidence>
<dbReference type="GO" id="GO:0006508">
    <property type="term" value="P:proteolysis"/>
    <property type="evidence" value="ECO:0007669"/>
    <property type="project" value="UniProtKB-KW"/>
</dbReference>
<evidence type="ECO:0000256" key="8">
    <source>
        <dbReference type="ARBA" id="ARBA00022729"/>
    </source>
</evidence>
<dbReference type="Gene3D" id="3.40.50.1820">
    <property type="entry name" value="alpha/beta hydrolase"/>
    <property type="match status" value="1"/>
</dbReference>
<keyword evidence="8 19" id="KW-0732">Signal</keyword>
<evidence type="ECO:0000256" key="2">
    <source>
        <dbReference type="ARBA" id="ARBA00004393"/>
    </source>
</evidence>
<keyword evidence="7" id="KW-0053">Apoptosis</keyword>
<evidence type="ECO:0000256" key="16">
    <source>
        <dbReference type="ARBA" id="ARBA00040403"/>
    </source>
</evidence>
<evidence type="ECO:0000256" key="13">
    <source>
        <dbReference type="ARBA" id="ARBA00023180"/>
    </source>
</evidence>
<evidence type="ECO:0000256" key="19">
    <source>
        <dbReference type="SAM" id="SignalP"/>
    </source>
</evidence>
<dbReference type="OMA" id="LNSTCYG"/>
<keyword evidence="21" id="KW-1185">Reference proteome</keyword>
<proteinExistence type="inferred from homology"/>
<dbReference type="PRINTS" id="PR00724">
    <property type="entry name" value="CRBOXYPTASEC"/>
</dbReference>
<feature type="signal peptide" evidence="19">
    <location>
        <begin position="1"/>
        <end position="15"/>
    </location>
</feature>
<evidence type="ECO:0000256" key="7">
    <source>
        <dbReference type="ARBA" id="ARBA00022703"/>
    </source>
</evidence>
<gene>
    <name evidence="20" type="ORF">PENDEC_c013G06545</name>
</gene>
<sequence length="524" mass="57184">MNLAGFIYFFQIILSLPNFIFSRAKGSSKTSQFEVRSLPNSPALPTSWAGRLPVPGAKAGNDIFFWLFETEDSVYDDNLIIWFNGGPGCSSLIGLTTGNGPISFDGNSTRLIRNPYSWTQLGHVLYVDQPVGTGFSTASYPYPLKDNDGVTADFVQWLHTFFDHFPHLKTKKVHLMGESWAGIYIPYFASALLAGNHSLPLNIKSMSLGDGSWGNAAALSSVAMGTYMHSQSTRLNIPNDILSVFSTADHTCGFDTVLQQAAIYPPKAKIEIPGNPEYFNYRLKRRDMIDALDAACDTDPITPAEVSNSILNSSCYGPCATHSTAMDYMDTASLLHTGVGIPCFDVYDISHNCSTIDPLPLMADYFSRADVQAALHVKDNGDYMACNSTILGTLLSAPSAVPPEYFLLPDLVTNHNVSLHIYNGELDMLINHIGTELSIQNMTWRGSQGFSKKPSRVFFADDPVSMSDVDEKGSSVGTGEVGTWAAERGVSYHLFRGAGHSVFASKQREMFAYVRDVVVGGKVG</sequence>
<evidence type="ECO:0000256" key="3">
    <source>
        <dbReference type="ARBA" id="ARBA00009431"/>
    </source>
</evidence>
<evidence type="ECO:0000256" key="1">
    <source>
        <dbReference type="ARBA" id="ARBA00001003"/>
    </source>
</evidence>
<dbReference type="GO" id="GO:0072330">
    <property type="term" value="P:monocarboxylic acid biosynthetic process"/>
    <property type="evidence" value="ECO:0007669"/>
    <property type="project" value="UniProtKB-ARBA"/>
</dbReference>
<dbReference type="InterPro" id="IPR001563">
    <property type="entry name" value="Peptidase_S10"/>
</dbReference>
<organism evidence="20 21">
    <name type="scientific">Penicillium decumbens</name>
    <dbReference type="NCBI Taxonomy" id="69771"/>
    <lineage>
        <taxon>Eukaryota</taxon>
        <taxon>Fungi</taxon>
        <taxon>Dikarya</taxon>
        <taxon>Ascomycota</taxon>
        <taxon>Pezizomycotina</taxon>
        <taxon>Eurotiomycetes</taxon>
        <taxon>Eurotiomycetidae</taxon>
        <taxon>Eurotiales</taxon>
        <taxon>Aspergillaceae</taxon>
        <taxon>Penicillium</taxon>
    </lineage>
</organism>
<evidence type="ECO:0000256" key="5">
    <source>
        <dbReference type="ARBA" id="ARBA00022670"/>
    </source>
</evidence>
<evidence type="ECO:0000256" key="11">
    <source>
        <dbReference type="ARBA" id="ARBA00023034"/>
    </source>
</evidence>
<evidence type="ECO:0000256" key="6">
    <source>
        <dbReference type="ARBA" id="ARBA00022692"/>
    </source>
</evidence>
<keyword evidence="6" id="KW-0812">Transmembrane</keyword>
<comment type="subcellular location">
    <subcellularLocation>
        <location evidence="2">Golgi apparatus</location>
        <location evidence="2">trans-Golgi network membrane</location>
        <topology evidence="2">Single-pass type I membrane protein</topology>
    </subcellularLocation>
</comment>
<keyword evidence="5" id="KW-0645">Protease</keyword>
<name>A0A1V6PAG7_PENDC</name>
<evidence type="ECO:0000313" key="21">
    <source>
        <dbReference type="Proteomes" id="UP000191522"/>
    </source>
</evidence>
<reference evidence="21" key="1">
    <citation type="journal article" date="2017" name="Nat. Microbiol.">
        <title>Global analysis of biosynthetic gene clusters reveals vast potential of secondary metabolite production in Penicillium species.</title>
        <authorList>
            <person name="Nielsen J.C."/>
            <person name="Grijseels S."/>
            <person name="Prigent S."/>
            <person name="Ji B."/>
            <person name="Dainat J."/>
            <person name="Nielsen K.F."/>
            <person name="Frisvad J.C."/>
            <person name="Workman M."/>
            <person name="Nielsen J."/>
        </authorList>
    </citation>
    <scope>NUCLEOTIDE SEQUENCE [LARGE SCALE GENOMIC DNA]</scope>
    <source>
        <strain evidence="21">IBT 11843</strain>
    </source>
</reference>
<dbReference type="EMBL" id="MDYL01000013">
    <property type="protein sequence ID" value="OQD73813.1"/>
    <property type="molecule type" value="Genomic_DNA"/>
</dbReference>
<dbReference type="OrthoDB" id="443318at2759"/>
<keyword evidence="9" id="KW-0378">Hydrolase</keyword>
<keyword evidence="13" id="KW-0325">Glycoprotein</keyword>
<keyword evidence="12" id="KW-0472">Membrane</keyword>
<dbReference type="GO" id="GO:0005802">
    <property type="term" value="C:trans-Golgi network"/>
    <property type="evidence" value="ECO:0007669"/>
    <property type="project" value="TreeGrafter"/>
</dbReference>
<accession>A0A1V6PAG7</accession>
<protein>
    <recommendedName>
        <fullName evidence="17">Pheromone-processing carboxypeptidase KEX1</fullName>
        <ecNumber evidence="15">3.4.16.6</ecNumber>
    </recommendedName>
    <alternativeName>
        <fullName evidence="18">Carboxypeptidase D</fullName>
    </alternativeName>
    <alternativeName>
        <fullName evidence="16">Pheromone-processing carboxypeptidase kex1</fullName>
    </alternativeName>
</protein>
<comment type="catalytic activity">
    <reaction evidence="1">
        <text>Preferential release of a C-terminal arginine or lysine residue.</text>
        <dbReference type="EC" id="3.4.16.6"/>
    </reaction>
</comment>
<evidence type="ECO:0000256" key="10">
    <source>
        <dbReference type="ARBA" id="ARBA00022989"/>
    </source>
</evidence>
<dbReference type="Proteomes" id="UP000191522">
    <property type="component" value="Unassembled WGS sequence"/>
</dbReference>
<keyword evidence="10" id="KW-1133">Transmembrane helix</keyword>
<evidence type="ECO:0000256" key="17">
    <source>
        <dbReference type="ARBA" id="ARBA00040628"/>
    </source>
</evidence>
<comment type="caution">
    <text evidence="20">The sequence shown here is derived from an EMBL/GenBank/DDBJ whole genome shotgun (WGS) entry which is preliminary data.</text>
</comment>
<dbReference type="InterPro" id="IPR029058">
    <property type="entry name" value="AB_hydrolase_fold"/>
</dbReference>
<feature type="chain" id="PRO_5013388563" description="Pheromone-processing carboxypeptidase KEX1" evidence="19">
    <location>
        <begin position="16"/>
        <end position="524"/>
    </location>
</feature>
<dbReference type="GO" id="GO:0017000">
    <property type="term" value="P:antibiotic biosynthetic process"/>
    <property type="evidence" value="ECO:0007669"/>
    <property type="project" value="UniProtKB-ARBA"/>
</dbReference>
<dbReference type="GO" id="GO:0006915">
    <property type="term" value="P:apoptotic process"/>
    <property type="evidence" value="ECO:0007669"/>
    <property type="project" value="UniProtKB-KW"/>
</dbReference>
<dbReference type="STRING" id="69771.A0A1V6PAG7"/>